<dbReference type="Proteomes" id="UP000242188">
    <property type="component" value="Unassembled WGS sequence"/>
</dbReference>
<sequence length="150" mass="17186">MESAYKNTPERGYYSSMASRLFMGGHRAGKVATHQCCHGGTWYVMVDENEMQKSLGVNPATDIVTCEIPYGGMLLLNNMIPHRRYTQIVVSEKTGLLTIDSFLEVGMHIKNEDEDDFDTTIQGPWMKKWEIVHVNRHVESYKEVRQADRS</sequence>
<dbReference type="AlphaFoldDB" id="A0A210PKR3"/>
<dbReference type="OrthoDB" id="445007at2759"/>
<evidence type="ECO:0000313" key="2">
    <source>
        <dbReference type="Proteomes" id="UP000242188"/>
    </source>
</evidence>
<evidence type="ECO:0000313" key="1">
    <source>
        <dbReference type="EMBL" id="OWF37080.1"/>
    </source>
</evidence>
<reference evidence="1 2" key="1">
    <citation type="journal article" date="2017" name="Nat. Ecol. Evol.">
        <title>Scallop genome provides insights into evolution of bilaterian karyotype and development.</title>
        <authorList>
            <person name="Wang S."/>
            <person name="Zhang J."/>
            <person name="Jiao W."/>
            <person name="Li J."/>
            <person name="Xun X."/>
            <person name="Sun Y."/>
            <person name="Guo X."/>
            <person name="Huan P."/>
            <person name="Dong B."/>
            <person name="Zhang L."/>
            <person name="Hu X."/>
            <person name="Sun X."/>
            <person name="Wang J."/>
            <person name="Zhao C."/>
            <person name="Wang Y."/>
            <person name="Wang D."/>
            <person name="Huang X."/>
            <person name="Wang R."/>
            <person name="Lv J."/>
            <person name="Li Y."/>
            <person name="Zhang Z."/>
            <person name="Liu B."/>
            <person name="Lu W."/>
            <person name="Hui Y."/>
            <person name="Liang J."/>
            <person name="Zhou Z."/>
            <person name="Hou R."/>
            <person name="Li X."/>
            <person name="Liu Y."/>
            <person name="Li H."/>
            <person name="Ning X."/>
            <person name="Lin Y."/>
            <person name="Zhao L."/>
            <person name="Xing Q."/>
            <person name="Dou J."/>
            <person name="Li Y."/>
            <person name="Mao J."/>
            <person name="Guo H."/>
            <person name="Dou H."/>
            <person name="Li T."/>
            <person name="Mu C."/>
            <person name="Jiang W."/>
            <person name="Fu Q."/>
            <person name="Fu X."/>
            <person name="Miao Y."/>
            <person name="Liu J."/>
            <person name="Yu Q."/>
            <person name="Li R."/>
            <person name="Liao H."/>
            <person name="Li X."/>
            <person name="Kong Y."/>
            <person name="Jiang Z."/>
            <person name="Chourrout D."/>
            <person name="Li R."/>
            <person name="Bao Z."/>
        </authorList>
    </citation>
    <scope>NUCLEOTIDE SEQUENCE [LARGE SCALE GENOMIC DNA]</scope>
    <source>
        <strain evidence="1 2">PY_sf001</strain>
    </source>
</reference>
<organism evidence="1 2">
    <name type="scientific">Mizuhopecten yessoensis</name>
    <name type="common">Japanese scallop</name>
    <name type="synonym">Patinopecten yessoensis</name>
    <dbReference type="NCBI Taxonomy" id="6573"/>
    <lineage>
        <taxon>Eukaryota</taxon>
        <taxon>Metazoa</taxon>
        <taxon>Spiralia</taxon>
        <taxon>Lophotrochozoa</taxon>
        <taxon>Mollusca</taxon>
        <taxon>Bivalvia</taxon>
        <taxon>Autobranchia</taxon>
        <taxon>Pteriomorphia</taxon>
        <taxon>Pectinida</taxon>
        <taxon>Pectinoidea</taxon>
        <taxon>Pectinidae</taxon>
        <taxon>Mizuhopecten</taxon>
    </lineage>
</organism>
<proteinExistence type="predicted"/>
<name>A0A210PKR3_MIZYE</name>
<comment type="caution">
    <text evidence="1">The sequence shown here is derived from an EMBL/GenBank/DDBJ whole genome shotgun (WGS) entry which is preliminary data.</text>
</comment>
<accession>A0A210PKR3</accession>
<dbReference type="EMBL" id="NEDP02005595">
    <property type="protein sequence ID" value="OWF37080.1"/>
    <property type="molecule type" value="Genomic_DNA"/>
</dbReference>
<protein>
    <submittedName>
        <fullName evidence="1">Uncharacterized protein</fullName>
    </submittedName>
</protein>
<keyword evidence="2" id="KW-1185">Reference proteome</keyword>
<gene>
    <name evidence="1" type="ORF">KP79_PYT09770</name>
</gene>